<dbReference type="EMBL" id="MLBY01000001">
    <property type="protein sequence ID" value="MEE7455487.1"/>
    <property type="molecule type" value="Genomic_DNA"/>
</dbReference>
<comment type="similarity">
    <text evidence="1">Belongs to the ATP-dependent AMP-binding enzyme family.</text>
</comment>
<dbReference type="EC" id="6.2.1.17" evidence="5"/>
<dbReference type="CDD" id="cd05967">
    <property type="entry name" value="PrpE"/>
    <property type="match status" value="1"/>
</dbReference>
<dbReference type="GO" id="GO:0005840">
    <property type="term" value="C:ribosome"/>
    <property type="evidence" value="ECO:0007669"/>
    <property type="project" value="UniProtKB-KW"/>
</dbReference>
<evidence type="ECO:0000313" key="6">
    <source>
        <dbReference type="Proteomes" id="UP001349262"/>
    </source>
</evidence>
<gene>
    <name evidence="5" type="primary">prpE</name>
    <name evidence="5" type="synonym">yahU</name>
    <name evidence="5" type="ORF">MRSR164_01250</name>
</gene>
<reference evidence="5 6" key="1">
    <citation type="journal article" date="2012" name="Genet. Mol. Biol.">
        <title>Analysis of 16S rRNA and mxaF genes revealing insights into Methylobacterium niche-specific plant association.</title>
        <authorList>
            <person name="Dourado M.N."/>
            <person name="Andreote F.D."/>
            <person name="Dini-Andreote F."/>
            <person name="Conti R."/>
            <person name="Araujo J.M."/>
            <person name="Araujo W.L."/>
        </authorList>
    </citation>
    <scope>NUCLEOTIDE SEQUENCE [LARGE SCALE GENOMIC DNA]</scope>
    <source>
        <strain evidence="5 6">SR1.6/4</strain>
    </source>
</reference>
<evidence type="ECO:0000259" key="4">
    <source>
        <dbReference type="Pfam" id="PF16177"/>
    </source>
</evidence>
<keyword evidence="5" id="KW-0436">Ligase</keyword>
<proteinExistence type="inferred from homology"/>
<dbReference type="InterPro" id="IPR000873">
    <property type="entry name" value="AMP-dep_synth/lig_dom"/>
</dbReference>
<dbReference type="PANTHER" id="PTHR43347">
    <property type="entry name" value="ACYL-COA SYNTHETASE"/>
    <property type="match status" value="1"/>
</dbReference>
<dbReference type="InterPro" id="IPR045851">
    <property type="entry name" value="AMP-bd_C_sf"/>
</dbReference>
<feature type="domain" description="AMP-dependent synthetase/ligase" evidence="2">
    <location>
        <begin position="69"/>
        <end position="456"/>
    </location>
</feature>
<dbReference type="InterPro" id="IPR042099">
    <property type="entry name" value="ANL_N_sf"/>
</dbReference>
<dbReference type="Gene3D" id="3.30.300.30">
    <property type="match status" value="1"/>
</dbReference>
<name>A0ABU7T4L7_9HYPH</name>
<feature type="domain" description="AMP-binding enzyme C-terminal" evidence="3">
    <location>
        <begin position="522"/>
        <end position="600"/>
    </location>
</feature>
<evidence type="ECO:0000256" key="1">
    <source>
        <dbReference type="ARBA" id="ARBA00006432"/>
    </source>
</evidence>
<dbReference type="InterPro" id="IPR032387">
    <property type="entry name" value="ACAS_N"/>
</dbReference>
<comment type="caution">
    <text evidence="5">The sequence shown here is derived from an EMBL/GenBank/DDBJ whole genome shotgun (WGS) entry which is preliminary data.</text>
</comment>
<dbReference type="Proteomes" id="UP001349262">
    <property type="component" value="Unassembled WGS sequence"/>
</dbReference>
<dbReference type="PROSITE" id="PS00455">
    <property type="entry name" value="AMP_BINDING"/>
    <property type="match status" value="1"/>
</dbReference>
<dbReference type="PANTHER" id="PTHR43347:SF3">
    <property type="entry name" value="ACYL-COA SYNTHETASE SHORT-CHAIN FAMILY MEMBER 3, MITOCHONDRIAL"/>
    <property type="match status" value="1"/>
</dbReference>
<dbReference type="GO" id="GO:0050218">
    <property type="term" value="F:propionate-CoA ligase activity"/>
    <property type="evidence" value="ECO:0007669"/>
    <property type="project" value="UniProtKB-EC"/>
</dbReference>
<dbReference type="InterPro" id="IPR025110">
    <property type="entry name" value="AMP-bd_C"/>
</dbReference>
<dbReference type="Pfam" id="PF00501">
    <property type="entry name" value="AMP-binding"/>
    <property type="match status" value="1"/>
</dbReference>
<dbReference type="Pfam" id="PF13193">
    <property type="entry name" value="AMP-binding_C"/>
    <property type="match status" value="1"/>
</dbReference>
<evidence type="ECO:0000313" key="5">
    <source>
        <dbReference type="EMBL" id="MEE7455487.1"/>
    </source>
</evidence>
<evidence type="ECO:0000259" key="2">
    <source>
        <dbReference type="Pfam" id="PF00501"/>
    </source>
</evidence>
<keyword evidence="6" id="KW-1185">Reference proteome</keyword>
<organism evidence="5 6">
    <name type="scientific">Methylobacterium radiotolerans</name>
    <dbReference type="NCBI Taxonomy" id="31998"/>
    <lineage>
        <taxon>Bacteria</taxon>
        <taxon>Pseudomonadati</taxon>
        <taxon>Pseudomonadota</taxon>
        <taxon>Alphaproteobacteria</taxon>
        <taxon>Hyphomicrobiales</taxon>
        <taxon>Methylobacteriaceae</taxon>
        <taxon>Methylobacterium</taxon>
    </lineage>
</organism>
<sequence>MPAAPTPDGTYAAVHAASLEDPEGFWLAAARAIDWDTPPGRAFDPDQGVYGRWFPDARLNVCRNAVDRHAQGARADQAAIIHDSPVTGTKRTISYRALQDEVSVLAGILADLGVGKGDRVVIYMPMVPEALFGMLACARIGAIHSVVFGGFAANELAARIEDAAPKVILAASCGIEPARVVAYKPLLDAAIERSSHKPDACLILQRPQGEADLVEGRDRDWAETVARARRAGRRAEPVPVAATDPLYILYTSGTTGRPKGVVRDSGGYCVALAWSMANLYGVAPGEVYFCASDIGWVVGHSYIVYAPLLHGCTTVLYEGKPVGTPDAGAFWRVVAEHAAATLFTAPTALRAIKKEDPRAEQIAGYDLSRFRALFLAGERADPDSVAWAERALERPVIDHWWQTETGWAIAGNPLGIEPLPVKYGSTAKPMPGYDLHVLDEAGKPVAPGTMGTIALRLPLPPGCLPTLWGSDERFRQSYLATFPGYYDTSDAGVVDEDGYVTVLGRTDDIINVAGHRLSTGGMEAVLAAHPDVAECAVIGIRDALKGEAPCGFVVLKAGVAKDPETVERELVARVREEIGPVAAFKLALTVGRLPKTRSGKILRGTMKRIADGEDFSMPPTIEDPTALEEIGDSLKARGIGG</sequence>
<keyword evidence="5" id="KW-0687">Ribonucleoprotein</keyword>
<dbReference type="Gene3D" id="3.40.50.12780">
    <property type="entry name" value="N-terminal domain of ligase-like"/>
    <property type="match status" value="1"/>
</dbReference>
<accession>A0ABU7T4L7</accession>
<dbReference type="Pfam" id="PF16177">
    <property type="entry name" value="ACAS_N"/>
    <property type="match status" value="1"/>
</dbReference>
<protein>
    <submittedName>
        <fullName evidence="5">Propionyl-CoA synthetase</fullName>
        <ecNumber evidence="5">6.2.1.17</ecNumber>
    </submittedName>
</protein>
<evidence type="ECO:0000259" key="3">
    <source>
        <dbReference type="Pfam" id="PF13193"/>
    </source>
</evidence>
<dbReference type="SUPFAM" id="SSF56801">
    <property type="entry name" value="Acetyl-CoA synthetase-like"/>
    <property type="match status" value="1"/>
</dbReference>
<feature type="domain" description="Acetyl-coenzyme A synthetase N-terminal" evidence="4">
    <location>
        <begin position="11"/>
        <end position="65"/>
    </location>
</feature>
<keyword evidence="5" id="KW-0689">Ribosomal protein</keyword>
<dbReference type="InterPro" id="IPR020845">
    <property type="entry name" value="AMP-binding_CS"/>
</dbReference>